<dbReference type="PANTHER" id="PTHR10545:SF29">
    <property type="entry name" value="GH14572P-RELATED"/>
    <property type="match status" value="1"/>
</dbReference>
<feature type="domain" description="N-acetyltransferase" evidence="4">
    <location>
        <begin position="2"/>
        <end position="184"/>
    </location>
</feature>
<evidence type="ECO:0000256" key="1">
    <source>
        <dbReference type="ARBA" id="ARBA00008694"/>
    </source>
</evidence>
<evidence type="ECO:0000313" key="5">
    <source>
        <dbReference type="EMBL" id="CAB4641209.1"/>
    </source>
</evidence>
<comment type="similarity">
    <text evidence="1">Belongs to the acetyltransferase family.</text>
</comment>
<evidence type="ECO:0000256" key="2">
    <source>
        <dbReference type="ARBA" id="ARBA00022679"/>
    </source>
</evidence>
<dbReference type="Gene3D" id="3.40.630.30">
    <property type="match status" value="1"/>
</dbReference>
<dbReference type="FunFam" id="3.40.630.30:FF:000064">
    <property type="entry name" value="GNAT family acetyltransferase"/>
    <property type="match status" value="1"/>
</dbReference>
<evidence type="ECO:0000256" key="3">
    <source>
        <dbReference type="ARBA" id="ARBA00023315"/>
    </source>
</evidence>
<organism evidence="7">
    <name type="scientific">freshwater metagenome</name>
    <dbReference type="NCBI Taxonomy" id="449393"/>
    <lineage>
        <taxon>unclassified sequences</taxon>
        <taxon>metagenomes</taxon>
        <taxon>ecological metagenomes</taxon>
    </lineage>
</organism>
<evidence type="ECO:0000313" key="7">
    <source>
        <dbReference type="EMBL" id="KGA15775.1"/>
    </source>
</evidence>
<dbReference type="InterPro" id="IPR051016">
    <property type="entry name" value="Diverse_Substrate_AcTransf"/>
</dbReference>
<dbReference type="EMBL" id="CAEZWD010000004">
    <property type="protein sequence ID" value="CAB4641209.1"/>
    <property type="molecule type" value="Genomic_DNA"/>
</dbReference>
<reference evidence="7" key="1">
    <citation type="submission" date="2014-06" db="EMBL/GenBank/DDBJ databases">
        <title>Key roles for freshwater Actinobacteria revealed by deep metagenomic sequencing.</title>
        <authorList>
            <person name="Ghai R."/>
            <person name="Mizuno C.M."/>
            <person name="Picazo A."/>
            <person name="Camacho A."/>
            <person name="Rodriguez-Valera F."/>
        </authorList>
    </citation>
    <scope>NUCLEOTIDE SEQUENCE</scope>
</reference>
<dbReference type="InterPro" id="IPR016181">
    <property type="entry name" value="Acyl_CoA_acyltransferase"/>
</dbReference>
<dbReference type="Pfam" id="PF00583">
    <property type="entry name" value="Acetyltransf_1"/>
    <property type="match status" value="1"/>
</dbReference>
<dbReference type="AlphaFoldDB" id="A0A094PVI1"/>
<dbReference type="PROSITE" id="PS51186">
    <property type="entry name" value="GNAT"/>
    <property type="match status" value="1"/>
</dbReference>
<accession>A0A094PVI1</accession>
<keyword evidence="2" id="KW-0808">Transferase</keyword>
<evidence type="ECO:0000313" key="6">
    <source>
        <dbReference type="EMBL" id="CAB4645214.1"/>
    </source>
</evidence>
<dbReference type="SUPFAM" id="SSF55729">
    <property type="entry name" value="Acyl-CoA N-acyltransferases (Nat)"/>
    <property type="match status" value="1"/>
</dbReference>
<dbReference type="InterPro" id="IPR000182">
    <property type="entry name" value="GNAT_dom"/>
</dbReference>
<name>A0A094PVI1_9ZZZZ</name>
<reference evidence="5" key="2">
    <citation type="submission" date="2020-05" db="EMBL/GenBank/DDBJ databases">
        <authorList>
            <person name="Chiriac C."/>
            <person name="Salcher M."/>
            <person name="Ghai R."/>
            <person name="Kavagutti S V."/>
        </authorList>
    </citation>
    <scope>NUCLEOTIDE SEQUENCE</scope>
</reference>
<evidence type="ECO:0000259" key="4">
    <source>
        <dbReference type="PROSITE" id="PS51186"/>
    </source>
</evidence>
<dbReference type="GO" id="GO:0008080">
    <property type="term" value="F:N-acetyltransferase activity"/>
    <property type="evidence" value="ECO:0007669"/>
    <property type="project" value="UniProtKB-ARBA"/>
</dbReference>
<sequence length="185" mass="21082">MISVREATPEDVAQMHQMINELAEYEKAPEEVIATELDLMKALFGRDFSSPEFDQHDSISTSGSANTPHGQPAVYAFVIEDPNDSDQLAGMAIWFLNYSTWDGTHGVYLEDLYVRPQFRGQGMGKALMKRLAQVCIDNDYSRFQWWVLDWNQPAIEVYRAMGAKAMDEWTVYRVSGQELKDLASE</sequence>
<dbReference type="PANTHER" id="PTHR10545">
    <property type="entry name" value="DIAMINE N-ACETYLTRANSFERASE"/>
    <property type="match status" value="1"/>
</dbReference>
<dbReference type="CDD" id="cd04301">
    <property type="entry name" value="NAT_SF"/>
    <property type="match status" value="1"/>
</dbReference>
<dbReference type="EMBL" id="CAEZWI010000010">
    <property type="protein sequence ID" value="CAB4645214.1"/>
    <property type="molecule type" value="Genomic_DNA"/>
</dbReference>
<gene>
    <name evidence="7" type="ORF">GM51_14105</name>
    <name evidence="5" type="ORF">UFOPK2171_00081</name>
    <name evidence="6" type="ORF">UFOPK2237_00176</name>
</gene>
<proteinExistence type="inferred from homology"/>
<dbReference type="EMBL" id="JNSL01000103">
    <property type="protein sequence ID" value="KGA15775.1"/>
    <property type="molecule type" value="Genomic_DNA"/>
</dbReference>
<keyword evidence="3" id="KW-0012">Acyltransferase</keyword>
<protein>
    <submittedName>
        <fullName evidence="5">Unannotated protein</fullName>
    </submittedName>
</protein>